<protein>
    <submittedName>
        <fullName evidence="1">Uncharacterized protein</fullName>
    </submittedName>
</protein>
<name>A0A0E9V5C9_ANGAN</name>
<sequence>MFSWPEHNNVLHNYPFLQLFHFYRLTVDD</sequence>
<reference evidence="1" key="1">
    <citation type="submission" date="2014-11" db="EMBL/GenBank/DDBJ databases">
        <authorList>
            <person name="Amaro Gonzalez C."/>
        </authorList>
    </citation>
    <scope>NUCLEOTIDE SEQUENCE</scope>
</reference>
<evidence type="ECO:0000313" key="1">
    <source>
        <dbReference type="EMBL" id="JAH72670.1"/>
    </source>
</evidence>
<reference evidence="1" key="2">
    <citation type="journal article" date="2015" name="Fish Shellfish Immunol.">
        <title>Early steps in the European eel (Anguilla anguilla)-Vibrio vulnificus interaction in the gills: Role of the RtxA13 toxin.</title>
        <authorList>
            <person name="Callol A."/>
            <person name="Pajuelo D."/>
            <person name="Ebbesson L."/>
            <person name="Teles M."/>
            <person name="MacKenzie S."/>
            <person name="Amaro C."/>
        </authorList>
    </citation>
    <scope>NUCLEOTIDE SEQUENCE</scope>
</reference>
<organism evidence="1">
    <name type="scientific">Anguilla anguilla</name>
    <name type="common">European freshwater eel</name>
    <name type="synonym">Muraena anguilla</name>
    <dbReference type="NCBI Taxonomy" id="7936"/>
    <lineage>
        <taxon>Eukaryota</taxon>
        <taxon>Metazoa</taxon>
        <taxon>Chordata</taxon>
        <taxon>Craniata</taxon>
        <taxon>Vertebrata</taxon>
        <taxon>Euteleostomi</taxon>
        <taxon>Actinopterygii</taxon>
        <taxon>Neopterygii</taxon>
        <taxon>Teleostei</taxon>
        <taxon>Anguilliformes</taxon>
        <taxon>Anguillidae</taxon>
        <taxon>Anguilla</taxon>
    </lineage>
</organism>
<dbReference type="AlphaFoldDB" id="A0A0E9V5C9"/>
<accession>A0A0E9V5C9</accession>
<proteinExistence type="predicted"/>
<dbReference type="EMBL" id="GBXM01035907">
    <property type="protein sequence ID" value="JAH72670.1"/>
    <property type="molecule type" value="Transcribed_RNA"/>
</dbReference>